<dbReference type="EMBL" id="JALNMJ010000001">
    <property type="protein sequence ID" value="MCK7610794.1"/>
    <property type="molecule type" value="Genomic_DNA"/>
</dbReference>
<dbReference type="Proteomes" id="UP001431221">
    <property type="component" value="Unassembled WGS sequence"/>
</dbReference>
<evidence type="ECO:0000256" key="2">
    <source>
        <dbReference type="ARBA" id="ARBA00023235"/>
    </source>
</evidence>
<accession>A0ABT0GMY7</accession>
<comment type="caution">
    <text evidence="4">The sequence shown here is derived from an EMBL/GenBank/DDBJ whole genome shotgun (WGS) entry which is preliminary data.</text>
</comment>
<evidence type="ECO:0000313" key="4">
    <source>
        <dbReference type="EMBL" id="MCK7610794.1"/>
    </source>
</evidence>
<dbReference type="EC" id="5.4.99.5" evidence="1"/>
<protein>
    <recommendedName>
        <fullName evidence="1">chorismate mutase</fullName>
        <ecNumber evidence="1">5.4.99.5</ecNumber>
    </recommendedName>
</protein>
<organism evidence="4 5">
    <name type="scientific">Roseibium sediminicola</name>
    <dbReference type="NCBI Taxonomy" id="2933272"/>
    <lineage>
        <taxon>Bacteria</taxon>
        <taxon>Pseudomonadati</taxon>
        <taxon>Pseudomonadota</taxon>
        <taxon>Alphaproteobacteria</taxon>
        <taxon>Hyphomicrobiales</taxon>
        <taxon>Stappiaceae</taxon>
        <taxon>Roseibium</taxon>
    </lineage>
</organism>
<proteinExistence type="predicted"/>
<dbReference type="SMART" id="SM00830">
    <property type="entry name" value="CM_2"/>
    <property type="match status" value="1"/>
</dbReference>
<dbReference type="Gene3D" id="1.20.59.10">
    <property type="entry name" value="Chorismate mutase"/>
    <property type="match status" value="1"/>
</dbReference>
<dbReference type="SUPFAM" id="SSF48600">
    <property type="entry name" value="Chorismate mutase II"/>
    <property type="match status" value="1"/>
</dbReference>
<dbReference type="InterPro" id="IPR036263">
    <property type="entry name" value="Chorismate_II_sf"/>
</dbReference>
<gene>
    <name evidence="4" type="ORF">M0H32_01365</name>
</gene>
<dbReference type="PANTHER" id="PTHR38041:SF1">
    <property type="entry name" value="CHORISMATE MUTASE"/>
    <property type="match status" value="1"/>
</dbReference>
<evidence type="ECO:0000259" key="3">
    <source>
        <dbReference type="PROSITE" id="PS51168"/>
    </source>
</evidence>
<evidence type="ECO:0000313" key="5">
    <source>
        <dbReference type="Proteomes" id="UP001431221"/>
    </source>
</evidence>
<feature type="domain" description="Chorismate mutase" evidence="3">
    <location>
        <begin position="7"/>
        <end position="97"/>
    </location>
</feature>
<sequence length="108" mass="12344">MNTLKPAANCTTKQDIRTAIDALDEDLLRIFALRQTYVRRMAELKQNPDQAFDHDRIETMVAALKARAEEQGLEGDQVEAVWRTLIDWNVDYERRTIAARLAASPVKS</sequence>
<dbReference type="InterPro" id="IPR051331">
    <property type="entry name" value="Chorismate_mutase-related"/>
</dbReference>
<evidence type="ECO:0000256" key="1">
    <source>
        <dbReference type="ARBA" id="ARBA00012404"/>
    </source>
</evidence>
<dbReference type="InterPro" id="IPR036979">
    <property type="entry name" value="CM_dom_sf"/>
</dbReference>
<dbReference type="InterPro" id="IPR002701">
    <property type="entry name" value="CM_II_prokaryot"/>
</dbReference>
<name>A0ABT0GMY7_9HYPH</name>
<dbReference type="RefSeq" id="WP_248149749.1">
    <property type="nucleotide sequence ID" value="NZ_JALNMJ010000001.1"/>
</dbReference>
<keyword evidence="2" id="KW-0413">Isomerase</keyword>
<dbReference type="Pfam" id="PF01817">
    <property type="entry name" value="CM_2"/>
    <property type="match status" value="1"/>
</dbReference>
<reference evidence="4" key="1">
    <citation type="submission" date="2022-04" db="EMBL/GenBank/DDBJ databases">
        <title>Roseibium sp. CAU 1639 isolated from mud.</title>
        <authorList>
            <person name="Kim W."/>
        </authorList>
    </citation>
    <scope>NUCLEOTIDE SEQUENCE</scope>
    <source>
        <strain evidence="4">CAU 1639</strain>
    </source>
</reference>
<keyword evidence="5" id="KW-1185">Reference proteome</keyword>
<dbReference type="PROSITE" id="PS51168">
    <property type="entry name" value="CHORISMATE_MUT_2"/>
    <property type="match status" value="1"/>
</dbReference>
<dbReference type="PANTHER" id="PTHR38041">
    <property type="entry name" value="CHORISMATE MUTASE"/>
    <property type="match status" value="1"/>
</dbReference>